<comment type="similarity">
    <text evidence="2">Belongs to the eukaryotic RPB7/RPC8 RNA polymerase subunit family.</text>
</comment>
<evidence type="ECO:0000256" key="2">
    <source>
        <dbReference type="ARBA" id="ARBA00009307"/>
    </source>
</evidence>
<feature type="signal peptide" evidence="7">
    <location>
        <begin position="1"/>
        <end position="19"/>
    </location>
</feature>
<evidence type="ECO:0000256" key="6">
    <source>
        <dbReference type="RuleBase" id="RU369086"/>
    </source>
</evidence>
<dbReference type="GO" id="GO:0003697">
    <property type="term" value="F:single-stranded DNA binding"/>
    <property type="evidence" value="ECO:0007669"/>
    <property type="project" value="TreeGrafter"/>
</dbReference>
<keyword evidence="4 6" id="KW-0804">Transcription</keyword>
<evidence type="ECO:0000313" key="10">
    <source>
        <dbReference type="EMBL" id="GMM48789.1"/>
    </source>
</evidence>
<evidence type="ECO:0000256" key="1">
    <source>
        <dbReference type="ARBA" id="ARBA00004123"/>
    </source>
</evidence>
<dbReference type="GO" id="GO:0060213">
    <property type="term" value="P:positive regulation of nuclear-transcribed mRNA poly(A) tail shortening"/>
    <property type="evidence" value="ECO:0007669"/>
    <property type="project" value="TreeGrafter"/>
</dbReference>
<keyword evidence="3 6" id="KW-0240">DNA-directed RNA polymerase</keyword>
<dbReference type="Pfam" id="PF00575">
    <property type="entry name" value="S1"/>
    <property type="match status" value="1"/>
</dbReference>
<comment type="subcellular location">
    <subcellularLocation>
        <location evidence="1 6">Nucleus</location>
    </subcellularLocation>
</comment>
<feature type="domain" description="RNA polymerase Rpb7-like N-terminal" evidence="9">
    <location>
        <begin position="10"/>
        <end position="66"/>
    </location>
</feature>
<dbReference type="Gene3D" id="2.40.50.140">
    <property type="entry name" value="Nucleic acid-binding proteins"/>
    <property type="match status" value="1"/>
</dbReference>
<dbReference type="Proteomes" id="UP001378960">
    <property type="component" value="Unassembled WGS sequence"/>
</dbReference>
<keyword evidence="11" id="KW-1185">Reference proteome</keyword>
<gene>
    <name evidence="10" type="ORF">DAPK24_053870</name>
</gene>
<accession>A0AAV5RB46</accession>
<dbReference type="FunFam" id="3.30.1490.120:FF:000001">
    <property type="entry name" value="DNA-directed RNA polymerase II subunit RPB7"/>
    <property type="match status" value="1"/>
</dbReference>
<protein>
    <recommendedName>
        <fullName evidence="6">DNA-directed RNA polymerase subunit</fullName>
    </recommendedName>
</protein>
<feature type="chain" id="PRO_5043955293" description="DNA-directed RNA polymerase subunit" evidence="7">
    <location>
        <begin position="20"/>
        <end position="173"/>
    </location>
</feature>
<sequence length="173" mass="18719">MFFVKQLSLAVTLPPSALGGDMPARLRQQLLHDVEGTCTGRFGYVICVLNWSQIDSGKGLVMNNSGNAKFDVRYTALVWRPFKGEVVDGIVSSVNSMGFFADVGPLSIFISRHLIPSDMRYAPAHSPPAYIGDSDGQVVHVGGKVRIKIIGTRHDVDSISAIGSIKEDYLGPL</sequence>
<proteinExistence type="inferred from homology"/>
<dbReference type="FunFam" id="2.40.50.140:FF:000043">
    <property type="entry name" value="DNA-directed RNA polymerase II subunit RPB7"/>
    <property type="match status" value="1"/>
</dbReference>
<dbReference type="Gene3D" id="3.30.1490.120">
    <property type="entry name" value="RNA polymerase Rpb7-like, N-terminal domain"/>
    <property type="match status" value="1"/>
</dbReference>
<dbReference type="GO" id="GO:0006367">
    <property type="term" value="P:transcription initiation at RNA polymerase II promoter"/>
    <property type="evidence" value="ECO:0007669"/>
    <property type="project" value="TreeGrafter"/>
</dbReference>
<dbReference type="SUPFAM" id="SSF50249">
    <property type="entry name" value="Nucleic acid-binding proteins"/>
    <property type="match status" value="1"/>
</dbReference>
<dbReference type="CDD" id="cd04329">
    <property type="entry name" value="RNAP_II_Rpb7_N"/>
    <property type="match status" value="1"/>
</dbReference>
<dbReference type="Pfam" id="PF03876">
    <property type="entry name" value="SHS2_Rpb7-N"/>
    <property type="match status" value="1"/>
</dbReference>
<evidence type="ECO:0000313" key="11">
    <source>
        <dbReference type="Proteomes" id="UP001378960"/>
    </source>
</evidence>
<dbReference type="GO" id="GO:0045948">
    <property type="term" value="P:positive regulation of translational initiation"/>
    <property type="evidence" value="ECO:0007669"/>
    <property type="project" value="TreeGrafter"/>
</dbReference>
<dbReference type="EMBL" id="BTGB01000009">
    <property type="protein sequence ID" value="GMM48789.1"/>
    <property type="molecule type" value="Genomic_DNA"/>
</dbReference>
<dbReference type="CDD" id="cd04462">
    <property type="entry name" value="S1_RNAPII_Rpb7"/>
    <property type="match status" value="1"/>
</dbReference>
<dbReference type="InterPro" id="IPR005576">
    <property type="entry name" value="Rpb7-like_N"/>
</dbReference>
<evidence type="ECO:0000259" key="8">
    <source>
        <dbReference type="Pfam" id="PF00575"/>
    </source>
</evidence>
<keyword evidence="5 6" id="KW-0539">Nucleus</keyword>
<evidence type="ECO:0000259" key="9">
    <source>
        <dbReference type="Pfam" id="PF03876"/>
    </source>
</evidence>
<dbReference type="GO" id="GO:0031369">
    <property type="term" value="F:translation initiation factor binding"/>
    <property type="evidence" value="ECO:0007669"/>
    <property type="project" value="TreeGrafter"/>
</dbReference>
<dbReference type="GO" id="GO:0003727">
    <property type="term" value="F:single-stranded RNA binding"/>
    <property type="evidence" value="ECO:0007669"/>
    <property type="project" value="TreeGrafter"/>
</dbReference>
<dbReference type="AlphaFoldDB" id="A0AAV5RB46"/>
<evidence type="ECO:0000256" key="5">
    <source>
        <dbReference type="ARBA" id="ARBA00023242"/>
    </source>
</evidence>
<dbReference type="PANTHER" id="PTHR12709:SF4">
    <property type="entry name" value="DNA-DIRECTED RNA POLYMERASE II SUBUNIT RPB7"/>
    <property type="match status" value="1"/>
</dbReference>
<evidence type="ECO:0000256" key="3">
    <source>
        <dbReference type="ARBA" id="ARBA00022478"/>
    </source>
</evidence>
<dbReference type="InterPro" id="IPR036898">
    <property type="entry name" value="RNA_pol_Rpb7-like_N_sf"/>
</dbReference>
<name>A0AAV5RB46_PICKL</name>
<dbReference type="GO" id="GO:0005665">
    <property type="term" value="C:RNA polymerase II, core complex"/>
    <property type="evidence" value="ECO:0007669"/>
    <property type="project" value="TreeGrafter"/>
</dbReference>
<dbReference type="InterPro" id="IPR045113">
    <property type="entry name" value="Rpb7-like"/>
</dbReference>
<dbReference type="InterPro" id="IPR012340">
    <property type="entry name" value="NA-bd_OB-fold"/>
</dbReference>
<dbReference type="PANTHER" id="PTHR12709">
    <property type="entry name" value="DNA-DIRECTED RNA POLYMERASE II, III"/>
    <property type="match status" value="1"/>
</dbReference>
<keyword evidence="7" id="KW-0732">Signal</keyword>
<comment type="function">
    <text evidence="6">DNA-dependent RNA polymerase which catalyzes the transcription of DNA into RNA using the four ribonucleoside triphosphates as substrates.</text>
</comment>
<evidence type="ECO:0000256" key="4">
    <source>
        <dbReference type="ARBA" id="ARBA00023163"/>
    </source>
</evidence>
<evidence type="ECO:0000256" key="7">
    <source>
        <dbReference type="SAM" id="SignalP"/>
    </source>
</evidence>
<dbReference type="GO" id="GO:0000932">
    <property type="term" value="C:P-body"/>
    <property type="evidence" value="ECO:0007669"/>
    <property type="project" value="TreeGrafter"/>
</dbReference>
<dbReference type="SUPFAM" id="SSF88798">
    <property type="entry name" value="N-terminal, heterodimerisation domain of RBP7 (RpoE)"/>
    <property type="match status" value="1"/>
</dbReference>
<comment type="caution">
    <text evidence="10">The sequence shown here is derived from an EMBL/GenBank/DDBJ whole genome shotgun (WGS) entry which is preliminary data.</text>
</comment>
<organism evidence="10 11">
    <name type="scientific">Pichia kluyveri</name>
    <name type="common">Yeast</name>
    <dbReference type="NCBI Taxonomy" id="36015"/>
    <lineage>
        <taxon>Eukaryota</taxon>
        <taxon>Fungi</taxon>
        <taxon>Dikarya</taxon>
        <taxon>Ascomycota</taxon>
        <taxon>Saccharomycotina</taxon>
        <taxon>Pichiomycetes</taxon>
        <taxon>Pichiales</taxon>
        <taxon>Pichiaceae</taxon>
        <taxon>Pichia</taxon>
    </lineage>
</organism>
<feature type="domain" description="S1 motif" evidence="8">
    <location>
        <begin position="81"/>
        <end position="159"/>
    </location>
</feature>
<reference evidence="10 11" key="1">
    <citation type="journal article" date="2023" name="Elife">
        <title>Identification of key yeast species and microbe-microbe interactions impacting larval growth of Drosophila in the wild.</title>
        <authorList>
            <person name="Mure A."/>
            <person name="Sugiura Y."/>
            <person name="Maeda R."/>
            <person name="Honda K."/>
            <person name="Sakurai N."/>
            <person name="Takahashi Y."/>
            <person name="Watada M."/>
            <person name="Katoh T."/>
            <person name="Gotoh A."/>
            <person name="Gotoh Y."/>
            <person name="Taniguchi I."/>
            <person name="Nakamura K."/>
            <person name="Hayashi T."/>
            <person name="Katayama T."/>
            <person name="Uemura T."/>
            <person name="Hattori Y."/>
        </authorList>
    </citation>
    <scope>NUCLEOTIDE SEQUENCE [LARGE SCALE GENOMIC DNA]</scope>
    <source>
        <strain evidence="10 11">PK-24</strain>
    </source>
</reference>
<dbReference type="InterPro" id="IPR003029">
    <property type="entry name" value="S1_domain"/>
</dbReference>